<dbReference type="PROSITE" id="PS50005">
    <property type="entry name" value="TPR"/>
    <property type="match status" value="1"/>
</dbReference>
<keyword evidence="1 5" id="KW-0489">Methyltransferase</keyword>
<dbReference type="GO" id="GO:0032259">
    <property type="term" value="P:methylation"/>
    <property type="evidence" value="ECO:0007669"/>
    <property type="project" value="UniProtKB-KW"/>
</dbReference>
<organism evidence="8 9">
    <name type="scientific">Muraenolepis orangiensis</name>
    <name type="common">Patagonian moray cod</name>
    <dbReference type="NCBI Taxonomy" id="630683"/>
    <lineage>
        <taxon>Eukaryota</taxon>
        <taxon>Metazoa</taxon>
        <taxon>Chordata</taxon>
        <taxon>Craniata</taxon>
        <taxon>Vertebrata</taxon>
        <taxon>Euteleostomi</taxon>
        <taxon>Actinopterygii</taxon>
        <taxon>Neopterygii</taxon>
        <taxon>Teleostei</taxon>
        <taxon>Neoteleostei</taxon>
        <taxon>Acanthomorphata</taxon>
        <taxon>Zeiogadaria</taxon>
        <taxon>Gadariae</taxon>
        <taxon>Gadiformes</taxon>
        <taxon>Muraenolepidoidei</taxon>
        <taxon>Muraenolepididae</taxon>
        <taxon>Muraenolepis</taxon>
    </lineage>
</organism>
<keyword evidence="2 5" id="KW-0808">Transferase</keyword>
<keyword evidence="4" id="KW-0802">TPR repeat</keyword>
<dbReference type="SUPFAM" id="SSF53335">
    <property type="entry name" value="S-adenosyl-L-methionine-dependent methyltransferases"/>
    <property type="match status" value="1"/>
</dbReference>
<dbReference type="AlphaFoldDB" id="A0A9Q0F093"/>
<dbReference type="Gene3D" id="2.70.160.11">
    <property type="entry name" value="Hnrnp arginine n-methyltransferase1"/>
    <property type="match status" value="1"/>
</dbReference>
<dbReference type="InterPro" id="IPR055135">
    <property type="entry name" value="PRMT_dom"/>
</dbReference>
<dbReference type="PROSITE" id="PS51678">
    <property type="entry name" value="SAM_MT_PRMT"/>
    <property type="match status" value="1"/>
</dbReference>
<dbReference type="OrthoDB" id="5980806at2759"/>
<dbReference type="InterPro" id="IPR025799">
    <property type="entry name" value="Arg_MeTrfase"/>
</dbReference>
<feature type="compositionally biased region" description="Basic residues" evidence="6">
    <location>
        <begin position="7"/>
        <end position="16"/>
    </location>
</feature>
<evidence type="ECO:0000256" key="1">
    <source>
        <dbReference type="ARBA" id="ARBA00022603"/>
    </source>
</evidence>
<dbReference type="Proteomes" id="UP001148018">
    <property type="component" value="Unassembled WGS sequence"/>
</dbReference>
<dbReference type="FunFam" id="1.25.40.10:FF:000138">
    <property type="entry name" value="Protein arginine methyltransferase 9"/>
    <property type="match status" value="1"/>
</dbReference>
<dbReference type="GO" id="GO:0042054">
    <property type="term" value="F:histone methyltransferase activity"/>
    <property type="evidence" value="ECO:0007669"/>
    <property type="project" value="TreeGrafter"/>
</dbReference>
<keyword evidence="3 5" id="KW-0949">S-adenosyl-L-methionine</keyword>
<feature type="repeat" description="TPR" evidence="4">
    <location>
        <begin position="104"/>
        <end position="137"/>
    </location>
</feature>
<evidence type="ECO:0000313" key="9">
    <source>
        <dbReference type="Proteomes" id="UP001148018"/>
    </source>
</evidence>
<proteinExistence type="predicted"/>
<evidence type="ECO:0000256" key="5">
    <source>
        <dbReference type="PROSITE-ProRule" id="PRU01015"/>
    </source>
</evidence>
<dbReference type="PANTHER" id="PTHR11006">
    <property type="entry name" value="PROTEIN ARGININE N-METHYLTRANSFERASE"/>
    <property type="match status" value="1"/>
</dbReference>
<dbReference type="Pfam" id="PF22528">
    <property type="entry name" value="PRMT_C"/>
    <property type="match status" value="1"/>
</dbReference>
<evidence type="ECO:0000259" key="7">
    <source>
        <dbReference type="Pfam" id="PF22528"/>
    </source>
</evidence>
<gene>
    <name evidence="8" type="ORF">NHX12_016105</name>
</gene>
<dbReference type="SUPFAM" id="SSF48452">
    <property type="entry name" value="TPR-like"/>
    <property type="match status" value="1"/>
</dbReference>
<protein>
    <recommendedName>
        <fullName evidence="7">Protein arginine N-methyltransferase domain-containing protein</fullName>
    </recommendedName>
</protein>
<dbReference type="Gene3D" id="1.25.40.10">
    <property type="entry name" value="Tetratricopeptide repeat domain"/>
    <property type="match status" value="1"/>
</dbReference>
<comment type="caution">
    <text evidence="8">The sequence shown here is derived from an EMBL/GenBank/DDBJ whole genome shotgun (WGS) entry which is preliminary data.</text>
</comment>
<keyword evidence="9" id="KW-1185">Reference proteome</keyword>
<dbReference type="InterPro" id="IPR011990">
    <property type="entry name" value="TPR-like_helical_dom_sf"/>
</dbReference>
<dbReference type="Pfam" id="PF06325">
    <property type="entry name" value="PrmA"/>
    <property type="match status" value="1"/>
</dbReference>
<dbReference type="GO" id="GO:0005634">
    <property type="term" value="C:nucleus"/>
    <property type="evidence" value="ECO:0007669"/>
    <property type="project" value="TreeGrafter"/>
</dbReference>
<dbReference type="GO" id="GO:0016274">
    <property type="term" value="F:protein-arginine N-methyltransferase activity"/>
    <property type="evidence" value="ECO:0007669"/>
    <property type="project" value="InterPro"/>
</dbReference>
<accession>A0A9Q0F093</accession>
<dbReference type="CDD" id="cd02440">
    <property type="entry name" value="AdoMet_MTases"/>
    <property type="match status" value="1"/>
</dbReference>
<feature type="region of interest" description="Disordered" evidence="6">
    <location>
        <begin position="1"/>
        <end position="21"/>
    </location>
</feature>
<evidence type="ECO:0000256" key="4">
    <source>
        <dbReference type="PROSITE-ProRule" id="PRU00339"/>
    </source>
</evidence>
<evidence type="ECO:0000313" key="8">
    <source>
        <dbReference type="EMBL" id="KAJ3615406.1"/>
    </source>
</evidence>
<sequence length="419" mass="47350">MPNSNTRPKRDRRTRRQPREDPARNELICRTLESAQQCLSNQDYGTAFVYYLLVLNLAPVLKHFARESFRFTLFKIVDEWESEGRIEELLHSFGLALEVFPDDEIILNSLGELLFRLGFRDEAASHFHKALKLKPDYPEARENFYRAANWLVERWHFLMLNDRGRNQKYQQAIQKAVERGCNTVLDIGTGTGILGMCAKKAGAASVFACEWSKTMYELACEVVTANGMKGGINILHKKSLDMEVPKDIPHRVSLVNISHDTMSPEASETGRVIPAGATVFGMAVESLEVRRHHRLCVSEVGGLSLRAVGQLHSPVSCTVEADDSMEPYTTERLSRIPGGYTALTQPFRALDIDFNNVKELEGLSSREMQRLHLPVTQEGTLDALAVWFQLHLDQESSISTGPQEDTCWEQAIYPIQNPD</sequence>
<feature type="domain" description="Protein arginine N-methyltransferase" evidence="7">
    <location>
        <begin position="341"/>
        <end position="415"/>
    </location>
</feature>
<dbReference type="FunFam" id="2.70.160.11:FF:000023">
    <property type="entry name" value="Protein arginine methyltransferase 9"/>
    <property type="match status" value="1"/>
</dbReference>
<dbReference type="InterPro" id="IPR029063">
    <property type="entry name" value="SAM-dependent_MTases_sf"/>
</dbReference>
<dbReference type="Gene3D" id="3.40.50.150">
    <property type="entry name" value="Vaccinia Virus protein VP39"/>
    <property type="match status" value="1"/>
</dbReference>
<evidence type="ECO:0000256" key="6">
    <source>
        <dbReference type="SAM" id="MobiDB-lite"/>
    </source>
</evidence>
<evidence type="ECO:0000256" key="2">
    <source>
        <dbReference type="ARBA" id="ARBA00022679"/>
    </source>
</evidence>
<dbReference type="PANTHER" id="PTHR11006:SF60">
    <property type="entry name" value="PROTEIN ARGININE N-METHYLTRANSFERASE 9"/>
    <property type="match status" value="1"/>
</dbReference>
<name>A0A9Q0F093_9TELE</name>
<dbReference type="InterPro" id="IPR019734">
    <property type="entry name" value="TPR_rpt"/>
</dbReference>
<dbReference type="EMBL" id="JANIIK010000015">
    <property type="protein sequence ID" value="KAJ3615406.1"/>
    <property type="molecule type" value="Genomic_DNA"/>
</dbReference>
<feature type="non-terminal residue" evidence="8">
    <location>
        <position position="419"/>
    </location>
</feature>
<evidence type="ECO:0000256" key="3">
    <source>
        <dbReference type="ARBA" id="ARBA00022691"/>
    </source>
</evidence>
<reference evidence="8" key="1">
    <citation type="submission" date="2022-07" db="EMBL/GenBank/DDBJ databases">
        <title>Chromosome-level genome of Muraenolepis orangiensis.</title>
        <authorList>
            <person name="Kim J."/>
        </authorList>
    </citation>
    <scope>NUCLEOTIDE SEQUENCE</scope>
    <source>
        <strain evidence="8">KU_S4_2022</strain>
        <tissue evidence="8">Muscle</tissue>
    </source>
</reference>